<sequence>MGALIGSKNSGSGLALHEFDVDGIAVVIVKNKHVVVAKIEVPEASVGGAGTREQQGIMAMNVKASGREGCRAAVIAQLSDGEERMGSEPRKNVGLAGCGGETRKGQGGNVARAKDGAVRDTDG</sequence>
<dbReference type="HOGENOM" id="CLU_2019711_0_0_1"/>
<dbReference type="InParanoid" id="B7G3P8"/>
<feature type="compositionally biased region" description="Basic and acidic residues" evidence="1">
    <location>
        <begin position="81"/>
        <end position="91"/>
    </location>
</feature>
<dbReference type="PaxDb" id="2850-Phatr37401"/>
<reference evidence="2 3" key="1">
    <citation type="journal article" date="2008" name="Nature">
        <title>The Phaeodactylum genome reveals the evolutionary history of diatom genomes.</title>
        <authorList>
            <person name="Bowler C."/>
            <person name="Allen A.E."/>
            <person name="Badger J.H."/>
            <person name="Grimwood J."/>
            <person name="Jabbari K."/>
            <person name="Kuo A."/>
            <person name="Maheswari U."/>
            <person name="Martens C."/>
            <person name="Maumus F."/>
            <person name="Otillar R.P."/>
            <person name="Rayko E."/>
            <person name="Salamov A."/>
            <person name="Vandepoele K."/>
            <person name="Beszteri B."/>
            <person name="Gruber A."/>
            <person name="Heijde M."/>
            <person name="Katinka M."/>
            <person name="Mock T."/>
            <person name="Valentin K."/>
            <person name="Verret F."/>
            <person name="Berges J.A."/>
            <person name="Brownlee C."/>
            <person name="Cadoret J.P."/>
            <person name="Chiovitti A."/>
            <person name="Choi C.J."/>
            <person name="Coesel S."/>
            <person name="De Martino A."/>
            <person name="Detter J.C."/>
            <person name="Durkin C."/>
            <person name="Falciatore A."/>
            <person name="Fournet J."/>
            <person name="Haruta M."/>
            <person name="Huysman M.J."/>
            <person name="Jenkins B.D."/>
            <person name="Jiroutova K."/>
            <person name="Jorgensen R.E."/>
            <person name="Joubert Y."/>
            <person name="Kaplan A."/>
            <person name="Kroger N."/>
            <person name="Kroth P.G."/>
            <person name="La Roche J."/>
            <person name="Lindquist E."/>
            <person name="Lommer M."/>
            <person name="Martin-Jezequel V."/>
            <person name="Lopez P.J."/>
            <person name="Lucas S."/>
            <person name="Mangogna M."/>
            <person name="McGinnis K."/>
            <person name="Medlin L.K."/>
            <person name="Montsant A."/>
            <person name="Oudot-Le Secq M.P."/>
            <person name="Napoli C."/>
            <person name="Obornik M."/>
            <person name="Parker M.S."/>
            <person name="Petit J.L."/>
            <person name="Porcel B.M."/>
            <person name="Poulsen N."/>
            <person name="Robison M."/>
            <person name="Rychlewski L."/>
            <person name="Rynearson T.A."/>
            <person name="Schmutz J."/>
            <person name="Shapiro H."/>
            <person name="Siaut M."/>
            <person name="Stanley M."/>
            <person name="Sussman M.R."/>
            <person name="Taylor A.R."/>
            <person name="Vardi A."/>
            <person name="von Dassow P."/>
            <person name="Vyverman W."/>
            <person name="Willis A."/>
            <person name="Wyrwicz L.S."/>
            <person name="Rokhsar D.S."/>
            <person name="Weissenbach J."/>
            <person name="Armbrust E.V."/>
            <person name="Green B.R."/>
            <person name="Van de Peer Y."/>
            <person name="Grigoriev I.V."/>
        </authorList>
    </citation>
    <scope>NUCLEOTIDE SEQUENCE [LARGE SCALE GENOMIC DNA]</scope>
    <source>
        <strain evidence="2 3">CCAP 1055/1</strain>
    </source>
</reference>
<dbReference type="GeneID" id="7202339"/>
<feature type="compositionally biased region" description="Basic and acidic residues" evidence="1">
    <location>
        <begin position="112"/>
        <end position="123"/>
    </location>
</feature>
<evidence type="ECO:0000313" key="3">
    <source>
        <dbReference type="Proteomes" id="UP000000759"/>
    </source>
</evidence>
<dbReference type="KEGG" id="pti:PHATRDRAFT_37401"/>
<feature type="compositionally biased region" description="Gly residues" evidence="1">
    <location>
        <begin position="96"/>
        <end position="108"/>
    </location>
</feature>
<protein>
    <submittedName>
        <fullName evidence="2">Uncharacterized protein</fullName>
    </submittedName>
</protein>
<organism evidence="2 3">
    <name type="scientific">Phaeodactylum tricornutum (strain CCAP 1055/1)</name>
    <dbReference type="NCBI Taxonomy" id="556484"/>
    <lineage>
        <taxon>Eukaryota</taxon>
        <taxon>Sar</taxon>
        <taxon>Stramenopiles</taxon>
        <taxon>Ochrophyta</taxon>
        <taxon>Bacillariophyta</taxon>
        <taxon>Bacillariophyceae</taxon>
        <taxon>Bacillariophycidae</taxon>
        <taxon>Naviculales</taxon>
        <taxon>Phaeodactylaceae</taxon>
        <taxon>Phaeodactylum</taxon>
    </lineage>
</organism>
<dbReference type="AlphaFoldDB" id="B7G3P8"/>
<dbReference type="Proteomes" id="UP000000759">
    <property type="component" value="Chromosome 13"/>
</dbReference>
<gene>
    <name evidence="2" type="ORF">PHATRDRAFT_37401</name>
</gene>
<accession>B7G3P8</accession>
<reference evidence="3" key="2">
    <citation type="submission" date="2008-08" db="EMBL/GenBank/DDBJ databases">
        <authorList>
            <consortium name="Diatom Consortium"/>
            <person name="Grigoriev I."/>
            <person name="Grimwood J."/>
            <person name="Kuo A."/>
            <person name="Otillar R.P."/>
            <person name="Salamov A."/>
            <person name="Detter J.C."/>
            <person name="Lindquist E."/>
            <person name="Shapiro H."/>
            <person name="Lucas S."/>
            <person name="Glavina del Rio T."/>
            <person name="Pitluck S."/>
            <person name="Rokhsar D."/>
            <person name="Bowler C."/>
        </authorList>
    </citation>
    <scope>GENOME REANNOTATION</scope>
    <source>
        <strain evidence="3">CCAP 1055/1</strain>
    </source>
</reference>
<feature type="region of interest" description="Disordered" evidence="1">
    <location>
        <begin position="81"/>
        <end position="123"/>
    </location>
</feature>
<dbReference type="RefSeq" id="XP_002181473.1">
    <property type="nucleotide sequence ID" value="XM_002181437.1"/>
</dbReference>
<evidence type="ECO:0000313" key="2">
    <source>
        <dbReference type="EMBL" id="EEC46687.1"/>
    </source>
</evidence>
<keyword evidence="3" id="KW-1185">Reference proteome</keyword>
<name>B7G3P8_PHATC</name>
<proteinExistence type="predicted"/>
<evidence type="ECO:0000256" key="1">
    <source>
        <dbReference type="SAM" id="MobiDB-lite"/>
    </source>
</evidence>
<dbReference type="EMBL" id="CM000615">
    <property type="protein sequence ID" value="EEC46687.1"/>
    <property type="molecule type" value="Genomic_DNA"/>
</dbReference>